<dbReference type="EMBL" id="CP006932">
    <property type="protein sequence ID" value="AHK22131.1"/>
    <property type="molecule type" value="Genomic_DNA"/>
</dbReference>
<dbReference type="STRING" id="1427984.X271_00008"/>
<dbReference type="PROSITE" id="PS50012">
    <property type="entry name" value="RCC1_3"/>
    <property type="match status" value="4"/>
</dbReference>
<dbReference type="Proteomes" id="UP000019450">
    <property type="component" value="Chromosome"/>
</dbReference>
<organism evidence="1 2">
    <name type="scientific">Candidatus Hepatoplasma crinochetorum Av</name>
    <dbReference type="NCBI Taxonomy" id="1427984"/>
    <lineage>
        <taxon>Bacteria</taxon>
        <taxon>Bacillati</taxon>
        <taxon>Mycoplasmatota</taxon>
        <taxon>Mollicutes</taxon>
        <taxon>Candidatus Hepatoplasmataceae</taxon>
        <taxon>Candidatus Hepatoplasma</taxon>
    </lineage>
</organism>
<dbReference type="InterPro" id="IPR051553">
    <property type="entry name" value="Ran_GTPase-activating"/>
</dbReference>
<keyword evidence="2" id="KW-1185">Reference proteome</keyword>
<accession>W8GM89</accession>
<dbReference type="Pfam" id="PF00415">
    <property type="entry name" value="RCC1"/>
    <property type="match status" value="5"/>
</dbReference>
<dbReference type="SUPFAM" id="SSF50985">
    <property type="entry name" value="RCC1/BLIP-II"/>
    <property type="match status" value="1"/>
</dbReference>
<dbReference type="InterPro" id="IPR009091">
    <property type="entry name" value="RCC1/BLIP-II"/>
</dbReference>
<evidence type="ECO:0000313" key="1">
    <source>
        <dbReference type="EMBL" id="AHK22131.1"/>
    </source>
</evidence>
<protein>
    <submittedName>
        <fullName evidence="1">Regulator of chromosome condensation (RCC1) repeat protein</fullName>
    </submittedName>
</protein>
<dbReference type="eggNOG" id="COG5184">
    <property type="taxonomic scope" value="Bacteria"/>
</dbReference>
<gene>
    <name evidence="1" type="ORF">X271_00008</name>
</gene>
<dbReference type="PANTHER" id="PTHR45982:SF1">
    <property type="entry name" value="REGULATOR OF CHROMOSOME CONDENSATION"/>
    <property type="match status" value="1"/>
</dbReference>
<dbReference type="PATRIC" id="fig|1427984.3.peg.8"/>
<sequence>MKKIISAITIIPIVIAFGYNSSNYKDLNENVKLGEKIVLKDFEAGDFHSGITIDTDENGYADTLYMWGRNDKGQIGNATAINQFYPIKILPQNQNDWGGNIIDFSLNGLTSGLTVDTNLDGYADTLYMWGNNSKGEIGDGTIKNTTTPKIITPTDQTNWGGNIIDFDLGYNHTGVTIDTNLDGYADTLYMWGSNQYGQIGNNGTTGTGYYPSPQIINPESGTWGGNIVDLDLGYNHTGVTIDTDSINDGYGNVLYMWGNNSNGQIGNETTGGFSTTPIIVVPQSGTWNGTFIDFELNGDDSSLLINENLEDPARTNNTLYMWGNNQYGQIGNGTEIDVSTPTIITPENNDWGGSIYDVSLGGNYSSVVVNSNEEINEQYADTLYMWGNNQYGQLGNGTITNLLTPTMITPKNDQWQGKITDISLGNGHSGILIDYNNDSIADTLYMAGNDAYGQLGNGGNASDDNLLEFEAIFSTIPNILNNYQFYYLNNKLFVQLNLNDALNVINDIPSIKIKDNNGKIYNTTFIDGRSNIEEDSYYYRIDGDFIRGEEYTIDSIIIDGYEINIEDYSILTDYIISDYWVSIINSTDATISLNLTQNGEAFDINNYTNDQRQVKINYTNLDLNTTYHKKVTLDDSYKIKLNNLSIDTNYQITSIQYFYEDGSYKYKIEQDPMTFITKSQNPSIIANSFGVINYSITNNSFNYSVEIDNLKPNADETGFENYDVNNGIWLIDQNNNYYNSTYLDSNLIGYSSIAGYYDYEFIFQQNGLNLENNNTYIFTGLSLDNPFYTENPEIVYFDEPITVESSENSEISLITDSFVIFENSITSNSFEFSIQIDNLKLKDNSNINNPTFNNFNPYNGIFLKDDSNKYYQSDYIENSAIYIGKGSIEGTEKYQFTFKVNNLIPNTEYTFIEISTINYEDYYQSITPTTVRTDSI</sequence>
<dbReference type="OrthoDB" id="383862at2"/>
<reference evidence="1 2" key="1">
    <citation type="journal article" date="2014" name="Genome Biol. Evol.">
        <title>Phylogenomics of "Candidatus Hepatoplasma crinochetorum," a Lineage of Mollicutes Associated with Noninsect Arthropods.</title>
        <authorList>
            <person name="Leclercq S."/>
            <person name="Dittmer J."/>
            <person name="Bouchon D."/>
            <person name="Cordaux R."/>
        </authorList>
    </citation>
    <scope>NUCLEOTIDE SEQUENCE [LARGE SCALE GENOMIC DNA]</scope>
    <source>
        <strain evidence="1 2">Av</strain>
    </source>
</reference>
<proteinExistence type="predicted"/>
<dbReference type="AlphaFoldDB" id="W8GM89"/>
<name>W8GM89_9MOLU</name>
<dbReference type="InterPro" id="IPR000408">
    <property type="entry name" value="Reg_chr_condens"/>
</dbReference>
<dbReference type="RefSeq" id="WP_025208428.1">
    <property type="nucleotide sequence ID" value="NZ_CP006932.1"/>
</dbReference>
<dbReference type="Gene3D" id="2.130.10.30">
    <property type="entry name" value="Regulator of chromosome condensation 1/beta-lactamase-inhibitor protein II"/>
    <property type="match status" value="2"/>
</dbReference>
<evidence type="ECO:0000313" key="2">
    <source>
        <dbReference type="Proteomes" id="UP000019450"/>
    </source>
</evidence>
<dbReference type="HOGENOM" id="CLU_012307_0_0_14"/>
<dbReference type="PANTHER" id="PTHR45982">
    <property type="entry name" value="REGULATOR OF CHROMOSOME CONDENSATION"/>
    <property type="match status" value="1"/>
</dbReference>
<dbReference type="KEGG" id="hcr:X271_00008"/>
<dbReference type="PRINTS" id="PR00633">
    <property type="entry name" value="RCCNDNSATION"/>
</dbReference>